<dbReference type="PANTHER" id="PTHR44229">
    <property type="entry name" value="15-HYDROXYPROSTAGLANDIN DEHYDROGENASE [NAD(+)]"/>
    <property type="match status" value="1"/>
</dbReference>
<dbReference type="PRINTS" id="PR00080">
    <property type="entry name" value="SDRFAMILY"/>
</dbReference>
<keyword evidence="2" id="KW-0560">Oxidoreductase</keyword>
<gene>
    <name evidence="4" type="ORF">RN001_009277</name>
</gene>
<dbReference type="InterPro" id="IPR036291">
    <property type="entry name" value="NAD(P)-bd_dom_sf"/>
</dbReference>
<dbReference type="PRINTS" id="PR00081">
    <property type="entry name" value="GDHRDH"/>
</dbReference>
<dbReference type="Proteomes" id="UP001353858">
    <property type="component" value="Unassembled WGS sequence"/>
</dbReference>
<evidence type="ECO:0000256" key="1">
    <source>
        <dbReference type="ARBA" id="ARBA00006484"/>
    </source>
</evidence>
<dbReference type="InterPro" id="IPR002347">
    <property type="entry name" value="SDR_fam"/>
</dbReference>
<keyword evidence="5" id="KW-1185">Reference proteome</keyword>
<dbReference type="Pfam" id="PF00106">
    <property type="entry name" value="adh_short"/>
    <property type="match status" value="1"/>
</dbReference>
<reference evidence="5" key="1">
    <citation type="submission" date="2023-01" db="EMBL/GenBank/DDBJ databases">
        <title>Key to firefly adult light organ development and bioluminescence: homeobox transcription factors regulate luciferase expression and transportation to peroxisome.</title>
        <authorList>
            <person name="Fu X."/>
        </authorList>
    </citation>
    <scope>NUCLEOTIDE SEQUENCE [LARGE SCALE GENOMIC DNA]</scope>
</reference>
<comment type="similarity">
    <text evidence="1 3">Belongs to the short-chain dehydrogenases/reductases (SDR) family.</text>
</comment>
<dbReference type="InterPro" id="IPR020904">
    <property type="entry name" value="Sc_DH/Rdtase_CS"/>
</dbReference>
<dbReference type="AlphaFoldDB" id="A0AAN7P8H3"/>
<dbReference type="EMBL" id="JARPUR010000004">
    <property type="protein sequence ID" value="KAK4876771.1"/>
    <property type="molecule type" value="Genomic_DNA"/>
</dbReference>
<dbReference type="Gene3D" id="3.40.50.720">
    <property type="entry name" value="NAD(P)-binding Rossmann-like Domain"/>
    <property type="match status" value="1"/>
</dbReference>
<organism evidence="4 5">
    <name type="scientific">Aquatica leii</name>
    <dbReference type="NCBI Taxonomy" id="1421715"/>
    <lineage>
        <taxon>Eukaryota</taxon>
        <taxon>Metazoa</taxon>
        <taxon>Ecdysozoa</taxon>
        <taxon>Arthropoda</taxon>
        <taxon>Hexapoda</taxon>
        <taxon>Insecta</taxon>
        <taxon>Pterygota</taxon>
        <taxon>Neoptera</taxon>
        <taxon>Endopterygota</taxon>
        <taxon>Coleoptera</taxon>
        <taxon>Polyphaga</taxon>
        <taxon>Elateriformia</taxon>
        <taxon>Elateroidea</taxon>
        <taxon>Lampyridae</taxon>
        <taxon>Luciolinae</taxon>
        <taxon>Aquatica</taxon>
    </lineage>
</organism>
<dbReference type="GO" id="GO:0005737">
    <property type="term" value="C:cytoplasm"/>
    <property type="evidence" value="ECO:0007669"/>
    <property type="project" value="TreeGrafter"/>
</dbReference>
<dbReference type="SUPFAM" id="SSF51735">
    <property type="entry name" value="NAD(P)-binding Rossmann-fold domains"/>
    <property type="match status" value="1"/>
</dbReference>
<name>A0AAN7P8H3_9COLE</name>
<evidence type="ECO:0000313" key="4">
    <source>
        <dbReference type="EMBL" id="KAK4876771.1"/>
    </source>
</evidence>
<evidence type="ECO:0000313" key="5">
    <source>
        <dbReference type="Proteomes" id="UP001353858"/>
    </source>
</evidence>
<evidence type="ECO:0000256" key="2">
    <source>
        <dbReference type="ARBA" id="ARBA00023002"/>
    </source>
</evidence>
<dbReference type="FunFam" id="3.40.50.720:FF:000149">
    <property type="entry name" value="15-hydroxyprostaglandin dehydrogenase [NAD(+)]"/>
    <property type="match status" value="1"/>
</dbReference>
<proteinExistence type="inferred from homology"/>
<evidence type="ECO:0000256" key="3">
    <source>
        <dbReference type="RuleBase" id="RU000363"/>
    </source>
</evidence>
<protein>
    <recommendedName>
        <fullName evidence="6">15-hydroxyprostaglandin dehydrogenase [NAD(+)]-like</fullName>
    </recommendedName>
</protein>
<dbReference type="PROSITE" id="PS00061">
    <property type="entry name" value="ADH_SHORT"/>
    <property type="match status" value="1"/>
</dbReference>
<dbReference type="PANTHER" id="PTHR44229:SF8">
    <property type="entry name" value="ALCOHOL DEHYDROGENASE-RELATED"/>
    <property type="match status" value="1"/>
</dbReference>
<sequence>MIELKGKVAVVTGSGSGIGLHYATELLNNDLKGVTIVDINEKNGMKALEELQKKFGNDRVIFVKTDITDIKQFEDAFKKTVEKFGHVDILINNAGVLDDRIWEKQISINVNGTINGILLAIQNYICKHKSGAEGVVVNISSVVGLDISTVVPIYGATKHAVTSLSRSFGSDVYYDLSKVRVFCVCPGSVETELMQGWLDKSLKPEYTSELKKMNISTKYQSGTHVAQNMVKLIKDAPNGSVWVIEENTAPYKIDFPGYTESMRF</sequence>
<comment type="caution">
    <text evidence="4">The sequence shown here is derived from an EMBL/GenBank/DDBJ whole genome shotgun (WGS) entry which is preliminary data.</text>
</comment>
<dbReference type="GO" id="GO:0016616">
    <property type="term" value="F:oxidoreductase activity, acting on the CH-OH group of donors, NAD or NADP as acceptor"/>
    <property type="evidence" value="ECO:0007669"/>
    <property type="project" value="TreeGrafter"/>
</dbReference>
<evidence type="ECO:0008006" key="6">
    <source>
        <dbReference type="Google" id="ProtNLM"/>
    </source>
</evidence>
<accession>A0AAN7P8H3</accession>